<gene>
    <name evidence="2" type="ORF">FHS36_000017</name>
</gene>
<dbReference type="Proteomes" id="UP000528608">
    <property type="component" value="Unassembled WGS sequence"/>
</dbReference>
<evidence type="ECO:0008006" key="4">
    <source>
        <dbReference type="Google" id="ProtNLM"/>
    </source>
</evidence>
<evidence type="ECO:0000256" key="1">
    <source>
        <dbReference type="SAM" id="Phobius"/>
    </source>
</evidence>
<dbReference type="RefSeq" id="WP_146045642.1">
    <property type="nucleotide sequence ID" value="NZ_JACHJF010000001.1"/>
</dbReference>
<evidence type="ECO:0000313" key="2">
    <source>
        <dbReference type="EMBL" id="MBB5116619.1"/>
    </source>
</evidence>
<dbReference type="AlphaFoldDB" id="A0A7W8B4G9"/>
<keyword evidence="1" id="KW-0472">Membrane</keyword>
<proteinExistence type="predicted"/>
<dbReference type="EMBL" id="JACHJF010000001">
    <property type="protein sequence ID" value="MBB5116619.1"/>
    <property type="molecule type" value="Genomic_DNA"/>
</dbReference>
<dbReference type="OrthoDB" id="4121764at2"/>
<sequence>MFRRNSDQALSRRTKVVSVVSVVGIAVGGALAVFAWNRADETTARETFCWNSLSREDVASVGVKGSGYSSQDSQSPADLTLTQLCQVSTRPDATVPTFALKYGGSSSDWPYGTRSNSSNMGQYVQRFPLGNGLNGWAGHNEAAVWLPDACKRAAKSNGNPVQVTLTLGDNQEDTWGAQETRTRMGRVLMKAATTLAGELGCSTEGFTAPGSTPKPPAERRTPLDHACGLAGFSPLRERASTSDVREIVSGDDYRTWSCVLQQPDGLRLAAFSVTTNPQLVGEYARKVSPNKPGDAQWNGESAVADRSPSVLVGCKDSQALIRVSYPDSKEEAEDHRRAAEHLAPQQDLFEGFARAVTKRMGCELPTHG</sequence>
<reference evidence="2 3" key="1">
    <citation type="submission" date="2020-08" db="EMBL/GenBank/DDBJ databases">
        <title>Genomic Encyclopedia of Type Strains, Phase III (KMG-III): the genomes of soil and plant-associated and newly described type strains.</title>
        <authorList>
            <person name="Whitman W."/>
        </authorList>
    </citation>
    <scope>NUCLEOTIDE SEQUENCE [LARGE SCALE GENOMIC DNA]</scope>
    <source>
        <strain evidence="2 3">CECT 3259</strain>
    </source>
</reference>
<protein>
    <recommendedName>
        <fullName evidence="4">DUF3558 domain-containing protein</fullName>
    </recommendedName>
</protein>
<feature type="transmembrane region" description="Helical" evidence="1">
    <location>
        <begin position="16"/>
        <end position="36"/>
    </location>
</feature>
<keyword evidence="1" id="KW-0812">Transmembrane</keyword>
<name>A0A7W8B4G9_STREU</name>
<evidence type="ECO:0000313" key="3">
    <source>
        <dbReference type="Proteomes" id="UP000528608"/>
    </source>
</evidence>
<keyword evidence="1" id="KW-1133">Transmembrane helix</keyword>
<organism evidence="2 3">
    <name type="scientific">Streptomyces eurocidicus</name>
    <name type="common">Streptoverticillium eurocidicus</name>
    <dbReference type="NCBI Taxonomy" id="66423"/>
    <lineage>
        <taxon>Bacteria</taxon>
        <taxon>Bacillati</taxon>
        <taxon>Actinomycetota</taxon>
        <taxon>Actinomycetes</taxon>
        <taxon>Kitasatosporales</taxon>
        <taxon>Streptomycetaceae</taxon>
        <taxon>Streptomyces</taxon>
    </lineage>
</organism>
<accession>A0A7W8B4G9</accession>
<comment type="caution">
    <text evidence="2">The sequence shown here is derived from an EMBL/GenBank/DDBJ whole genome shotgun (WGS) entry which is preliminary data.</text>
</comment>